<gene>
    <name evidence="2" type="primary">HRQ1</name>
    <name evidence="2" type="ORF">BN1211_5189</name>
    <name evidence="3" type="ORF">CYBJADRAFT_169480</name>
</gene>
<dbReference type="Pfam" id="PF11927">
    <property type="entry name" value="HODM_asu-like"/>
    <property type="match status" value="1"/>
</dbReference>
<dbReference type="EMBL" id="KV453941">
    <property type="protein sequence ID" value="ODV71450.1"/>
    <property type="molecule type" value="Genomic_DNA"/>
</dbReference>
<evidence type="ECO:0000313" key="4">
    <source>
        <dbReference type="Proteomes" id="UP000038830"/>
    </source>
</evidence>
<accession>A0A0H5CIJ9</accession>
<dbReference type="OMA" id="TMGIRNM"/>
<dbReference type="GeneID" id="30990191"/>
<dbReference type="RefSeq" id="XP_020068489.1">
    <property type="nucleotide sequence ID" value="XM_020215795.1"/>
</dbReference>
<keyword evidence="1" id="KW-1133">Transmembrane helix</keyword>
<sequence>MAFISGLVEQLAQKDAKAWVLAGLILSGLIFALYQQVSKKKTLKPLPAKLANNKDRKPGTWTPEDFVMPLPAPYPNWDLYKTKPLPYRAFKQKYNVTMGIRAMKFDEWIELDNEWLKYHQLKQKRIKERGTEVYGTLPEAMPGAMELLSELRRYLPARYPTLFERTPTGIKILPTGEEFNTVEPTEDPSMIAAQFLQDDLAIMVEQPDSQYWLKGGAIMLAGFWRLRDKVNTPLAYIHQSGEVPKYETHLKKGMDKFFKRLTPESPVVRNNYFMQTDPHLDWSISIGPEDSPNVGWNTAQPATDISQIYYRSERQSLRRLPISGAVAFTIRTYFHPLTDIAEEPGIPERLYKGIESWSDDVKEYRGYSKFCDVVMPYLKQKWDEQAAKGWSMDDGHYPW</sequence>
<dbReference type="Proteomes" id="UP000094389">
    <property type="component" value="Unassembled WGS sequence"/>
</dbReference>
<reference evidence="4" key="2">
    <citation type="journal article" date="2015" name="J. Biotechnol.">
        <title>The structure of the Cyberlindnera jadinii genome and its relation to Candida utilis analyzed by the occurrence of single nucleotide polymorphisms.</title>
        <authorList>
            <person name="Rupp O."/>
            <person name="Brinkrolf K."/>
            <person name="Buerth C."/>
            <person name="Kunigo M."/>
            <person name="Schneider J."/>
            <person name="Jaenicke S."/>
            <person name="Goesmann A."/>
            <person name="Puehler A."/>
            <person name="Jaeger K.-E."/>
            <person name="Ernst J.F."/>
        </authorList>
    </citation>
    <scope>NUCLEOTIDE SEQUENCE [LARGE SCALE GENOMIC DNA]</scope>
    <source>
        <strain evidence="4">ATCC 18201 / CBS 1600 / BCRC 20928 / JCM 3617 / NBRC 0987 / NRRL Y-1542</strain>
    </source>
</reference>
<dbReference type="STRING" id="983966.A0A0H5CIJ9"/>
<proteinExistence type="predicted"/>
<dbReference type="Proteomes" id="UP000038830">
    <property type="component" value="Unassembled WGS sequence"/>
</dbReference>
<dbReference type="EMBL" id="CDQK01000006">
    <property type="protein sequence ID" value="CEP24379.1"/>
    <property type="molecule type" value="Genomic_DNA"/>
</dbReference>
<keyword evidence="1" id="KW-0472">Membrane</keyword>
<reference evidence="2" key="1">
    <citation type="submission" date="2014-12" db="EMBL/GenBank/DDBJ databases">
        <authorList>
            <person name="Jaenicke S."/>
        </authorList>
    </citation>
    <scope>NUCLEOTIDE SEQUENCE [LARGE SCALE GENOMIC DNA]</scope>
    <source>
        <strain evidence="2">CBS1600</strain>
    </source>
</reference>
<name>A0A0H5CIJ9_CYBJN</name>
<reference evidence="3 5" key="3">
    <citation type="journal article" date="2016" name="Proc. Natl. Acad. Sci. U.S.A.">
        <title>Comparative genomics of biotechnologically important yeasts.</title>
        <authorList>
            <person name="Riley R."/>
            <person name="Haridas S."/>
            <person name="Wolfe K.H."/>
            <person name="Lopes M.R."/>
            <person name="Hittinger C.T."/>
            <person name="Goeker M."/>
            <person name="Salamov A.A."/>
            <person name="Wisecaver J.H."/>
            <person name="Long T.M."/>
            <person name="Calvey C.H."/>
            <person name="Aerts A.L."/>
            <person name="Barry K.W."/>
            <person name="Choi C."/>
            <person name="Clum A."/>
            <person name="Coughlan A.Y."/>
            <person name="Deshpande S."/>
            <person name="Douglass A.P."/>
            <person name="Hanson S.J."/>
            <person name="Klenk H.-P."/>
            <person name="LaButti K.M."/>
            <person name="Lapidus A."/>
            <person name="Lindquist E.A."/>
            <person name="Lipzen A.M."/>
            <person name="Meier-Kolthoff J.P."/>
            <person name="Ohm R.A."/>
            <person name="Otillar R.P."/>
            <person name="Pangilinan J.L."/>
            <person name="Peng Y."/>
            <person name="Rokas A."/>
            <person name="Rosa C.A."/>
            <person name="Scheuner C."/>
            <person name="Sibirny A.A."/>
            <person name="Slot J.C."/>
            <person name="Stielow J.B."/>
            <person name="Sun H."/>
            <person name="Kurtzman C.P."/>
            <person name="Blackwell M."/>
            <person name="Grigoriev I.V."/>
            <person name="Jeffries T.W."/>
        </authorList>
    </citation>
    <scope>NUCLEOTIDE SEQUENCE [LARGE SCALE GENOMIC DNA]</scope>
    <source>
        <strain evidence="5">ATCC 18201 / CBS 1600 / BCRC 20928 / JCM 3617 / NBRC 0987 / NRRL Y-1542</strain>
        <strain evidence="3">NRRL Y-1542</strain>
    </source>
</reference>
<protein>
    <submittedName>
        <fullName evidence="2">HRQ1 protein</fullName>
    </submittedName>
</protein>
<keyword evidence="1" id="KW-0812">Transmembrane</keyword>
<evidence type="ECO:0000313" key="5">
    <source>
        <dbReference type="Proteomes" id="UP000094389"/>
    </source>
</evidence>
<evidence type="ECO:0000256" key="1">
    <source>
        <dbReference type="SAM" id="Phobius"/>
    </source>
</evidence>
<evidence type="ECO:0000313" key="2">
    <source>
        <dbReference type="EMBL" id="CEP24379.1"/>
    </source>
</evidence>
<organism evidence="2 4">
    <name type="scientific">Cyberlindnera jadinii (strain ATCC 18201 / CBS 1600 / BCRC 20928 / JCM 3617 / NBRC 0987 / NRRL Y-1542)</name>
    <name type="common">Torula yeast</name>
    <name type="synonym">Candida utilis</name>
    <dbReference type="NCBI Taxonomy" id="983966"/>
    <lineage>
        <taxon>Eukaryota</taxon>
        <taxon>Fungi</taxon>
        <taxon>Dikarya</taxon>
        <taxon>Ascomycota</taxon>
        <taxon>Saccharomycotina</taxon>
        <taxon>Saccharomycetes</taxon>
        <taxon>Phaffomycetales</taxon>
        <taxon>Phaffomycetaceae</taxon>
        <taxon>Cyberlindnera</taxon>
    </lineage>
</organism>
<keyword evidence="5" id="KW-1185">Reference proteome</keyword>
<dbReference type="AlphaFoldDB" id="A0A0H5CIJ9"/>
<evidence type="ECO:0000313" key="3">
    <source>
        <dbReference type="EMBL" id="ODV71450.1"/>
    </source>
</evidence>
<dbReference type="InterPro" id="IPR021848">
    <property type="entry name" value="HODM_asu-like"/>
</dbReference>
<feature type="transmembrane region" description="Helical" evidence="1">
    <location>
        <begin position="16"/>
        <end position="34"/>
    </location>
</feature>
<accession>A0A1E4RW39</accession>
<dbReference type="OrthoDB" id="497541at2759"/>